<proteinExistence type="predicted"/>
<dbReference type="AlphaFoldDB" id="A0AAV6FKN7"/>
<dbReference type="EMBL" id="JADWDJ010000021">
    <property type="protein sequence ID" value="KAG5263463.1"/>
    <property type="molecule type" value="Genomic_DNA"/>
</dbReference>
<gene>
    <name evidence="1" type="ORF">AALO_G00265110</name>
</gene>
<dbReference type="Proteomes" id="UP000823561">
    <property type="component" value="Chromosome 21"/>
</dbReference>
<organism evidence="1 2">
    <name type="scientific">Alosa alosa</name>
    <name type="common">allis shad</name>
    <dbReference type="NCBI Taxonomy" id="278164"/>
    <lineage>
        <taxon>Eukaryota</taxon>
        <taxon>Metazoa</taxon>
        <taxon>Chordata</taxon>
        <taxon>Craniata</taxon>
        <taxon>Vertebrata</taxon>
        <taxon>Euteleostomi</taxon>
        <taxon>Actinopterygii</taxon>
        <taxon>Neopterygii</taxon>
        <taxon>Teleostei</taxon>
        <taxon>Clupei</taxon>
        <taxon>Clupeiformes</taxon>
        <taxon>Clupeoidei</taxon>
        <taxon>Clupeidae</taxon>
        <taxon>Alosa</taxon>
    </lineage>
</organism>
<evidence type="ECO:0000313" key="2">
    <source>
        <dbReference type="Proteomes" id="UP000823561"/>
    </source>
</evidence>
<accession>A0AAV6FKN7</accession>
<keyword evidence="2" id="KW-1185">Reference proteome</keyword>
<comment type="caution">
    <text evidence="1">The sequence shown here is derived from an EMBL/GenBank/DDBJ whole genome shotgun (WGS) entry which is preliminary data.</text>
</comment>
<reference evidence="1" key="1">
    <citation type="submission" date="2020-10" db="EMBL/GenBank/DDBJ databases">
        <title>Chromosome-scale genome assembly of the Allis shad, Alosa alosa.</title>
        <authorList>
            <person name="Margot Z."/>
            <person name="Christophe K."/>
            <person name="Cabau C."/>
            <person name="Louis A."/>
            <person name="Berthelot C."/>
            <person name="Parey E."/>
            <person name="Roest Crollius H."/>
            <person name="Montfort J."/>
            <person name="Robinson-Rechavi M."/>
            <person name="Bucao C."/>
            <person name="Bouchez O."/>
            <person name="Gislard M."/>
            <person name="Lluch J."/>
            <person name="Milhes M."/>
            <person name="Lampietro C."/>
            <person name="Lopez Roques C."/>
            <person name="Donnadieu C."/>
            <person name="Braasch I."/>
            <person name="Desvignes T."/>
            <person name="Postlethwait J."/>
            <person name="Bobe J."/>
            <person name="Guiguen Y."/>
        </authorList>
    </citation>
    <scope>NUCLEOTIDE SEQUENCE</scope>
    <source>
        <strain evidence="1">M-15738</strain>
        <tissue evidence="1">Blood</tissue>
    </source>
</reference>
<name>A0AAV6FKN7_9TELE</name>
<evidence type="ECO:0000313" key="1">
    <source>
        <dbReference type="EMBL" id="KAG5263463.1"/>
    </source>
</evidence>
<sequence>MHGYRCKVVRFCVHASPPRHLQVQVCSRLLSPLQVHYSTHLAVTQVLMRRQQQHQRRKESNQLALFGNLLKDRNGNLCSPYAPSILDM</sequence>
<protein>
    <submittedName>
        <fullName evidence="1">Uncharacterized protein</fullName>
    </submittedName>
</protein>